<protein>
    <recommendedName>
        <fullName evidence="2">Oxidoreductase molybdopterin-binding domain-containing protein</fullName>
    </recommendedName>
</protein>
<evidence type="ECO:0000256" key="1">
    <source>
        <dbReference type="SAM" id="MobiDB-lite"/>
    </source>
</evidence>
<feature type="compositionally biased region" description="Low complexity" evidence="1">
    <location>
        <begin position="10"/>
        <end position="40"/>
    </location>
</feature>
<keyword evidence="4" id="KW-1185">Reference proteome</keyword>
<dbReference type="AlphaFoldDB" id="A0A839ZB78"/>
<dbReference type="EMBL" id="JACICD010000004">
    <property type="protein sequence ID" value="MBB3771948.1"/>
    <property type="molecule type" value="Genomic_DNA"/>
</dbReference>
<comment type="caution">
    <text evidence="3">The sequence shown here is derived from an EMBL/GenBank/DDBJ whole genome shotgun (WGS) entry which is preliminary data.</text>
</comment>
<dbReference type="Gene3D" id="3.90.420.10">
    <property type="entry name" value="Oxidoreductase, molybdopterin-binding domain"/>
    <property type="match status" value="1"/>
</dbReference>
<name>A0A839ZB78_9HYPH</name>
<reference evidence="3 4" key="1">
    <citation type="submission" date="2020-08" db="EMBL/GenBank/DDBJ databases">
        <title>Genomic Encyclopedia of Type Strains, Phase IV (KMG-IV): sequencing the most valuable type-strain genomes for metagenomic binning, comparative biology and taxonomic classification.</title>
        <authorList>
            <person name="Goeker M."/>
        </authorList>
    </citation>
    <scope>NUCLEOTIDE SEQUENCE [LARGE SCALE GENOMIC DNA]</scope>
    <source>
        <strain evidence="3 4">DSM 5895</strain>
    </source>
</reference>
<evidence type="ECO:0000259" key="2">
    <source>
        <dbReference type="Pfam" id="PF00174"/>
    </source>
</evidence>
<gene>
    <name evidence="3" type="ORF">FHS55_002557</name>
</gene>
<dbReference type="InterPro" id="IPR000572">
    <property type="entry name" value="OxRdtase_Mopterin-bd_dom"/>
</dbReference>
<dbReference type="Proteomes" id="UP000533469">
    <property type="component" value="Unassembled WGS sequence"/>
</dbReference>
<dbReference type="Pfam" id="PF00174">
    <property type="entry name" value="Oxidored_molyb"/>
    <property type="match status" value="1"/>
</dbReference>
<feature type="region of interest" description="Disordered" evidence="1">
    <location>
        <begin position="1"/>
        <end position="40"/>
    </location>
</feature>
<accession>A0A839ZB78</accession>
<evidence type="ECO:0000313" key="4">
    <source>
        <dbReference type="Proteomes" id="UP000533469"/>
    </source>
</evidence>
<organism evidence="3 4">
    <name type="scientific">Ancylobacter tetraedralis</name>
    <dbReference type="NCBI Taxonomy" id="217068"/>
    <lineage>
        <taxon>Bacteria</taxon>
        <taxon>Pseudomonadati</taxon>
        <taxon>Pseudomonadota</taxon>
        <taxon>Alphaproteobacteria</taxon>
        <taxon>Hyphomicrobiales</taxon>
        <taxon>Xanthobacteraceae</taxon>
        <taxon>Ancylobacter</taxon>
    </lineage>
</organism>
<dbReference type="SUPFAM" id="SSF56524">
    <property type="entry name" value="Oxidoreductase molybdopterin-binding domain"/>
    <property type="match status" value="1"/>
</dbReference>
<dbReference type="InterPro" id="IPR036374">
    <property type="entry name" value="OxRdtase_Mopterin-bd_sf"/>
</dbReference>
<sequence length="180" mass="19754">MALGLGLGTGLTAPPARAQDAQAPQAQAQQARAQDLPTPTGPVLLTVTGKIARTNQNDAALFDEAMLLALPRHRIETSTPWTDGRKIFEGVRLEDVLDEVGAGAAVTLKARALNDYSIDIPASDAREFDMLLALRMDGKPLSRRDKGPIWIVYPRDSVPKVQDERYDSRWVWQLNGLDVR</sequence>
<dbReference type="RefSeq" id="WP_210286956.1">
    <property type="nucleotide sequence ID" value="NZ_JACICD010000004.1"/>
</dbReference>
<evidence type="ECO:0000313" key="3">
    <source>
        <dbReference type="EMBL" id="MBB3771948.1"/>
    </source>
</evidence>
<proteinExistence type="predicted"/>
<feature type="domain" description="Oxidoreductase molybdopterin-binding" evidence="2">
    <location>
        <begin position="80"/>
        <end position="154"/>
    </location>
</feature>